<dbReference type="PROSITE" id="PS50928">
    <property type="entry name" value="ABC_TM1"/>
    <property type="match status" value="1"/>
</dbReference>
<feature type="domain" description="ABC transmembrane type-1" evidence="8">
    <location>
        <begin position="130"/>
        <end position="354"/>
    </location>
</feature>
<dbReference type="Pfam" id="PF19300">
    <property type="entry name" value="BPD_transp_1_N"/>
    <property type="match status" value="1"/>
</dbReference>
<dbReference type="CDD" id="cd06261">
    <property type="entry name" value="TM_PBP2"/>
    <property type="match status" value="1"/>
</dbReference>
<dbReference type="InterPro" id="IPR045621">
    <property type="entry name" value="BPD_transp_1_N"/>
</dbReference>
<feature type="transmembrane region" description="Helical" evidence="7">
    <location>
        <begin position="335"/>
        <end position="361"/>
    </location>
</feature>
<organism evidence="9 10">
    <name type="scientific">Mucisphaera calidilacus</name>
    <dbReference type="NCBI Taxonomy" id="2527982"/>
    <lineage>
        <taxon>Bacteria</taxon>
        <taxon>Pseudomonadati</taxon>
        <taxon>Planctomycetota</taxon>
        <taxon>Phycisphaerae</taxon>
        <taxon>Phycisphaerales</taxon>
        <taxon>Phycisphaeraceae</taxon>
        <taxon>Mucisphaera</taxon>
    </lineage>
</organism>
<dbReference type="OrthoDB" id="9773221at2"/>
<dbReference type="KEGG" id="mcad:Pan265_08470"/>
<dbReference type="Gene3D" id="1.10.3720.10">
    <property type="entry name" value="MetI-like"/>
    <property type="match status" value="1"/>
</dbReference>
<evidence type="ECO:0000256" key="2">
    <source>
        <dbReference type="ARBA" id="ARBA00022448"/>
    </source>
</evidence>
<dbReference type="RefSeq" id="WP_145445149.1">
    <property type="nucleotide sequence ID" value="NZ_CP036280.1"/>
</dbReference>
<keyword evidence="4 7" id="KW-0812">Transmembrane</keyword>
<reference evidence="9 10" key="1">
    <citation type="submission" date="2019-02" db="EMBL/GenBank/DDBJ databases">
        <title>Deep-cultivation of Planctomycetes and their phenomic and genomic characterization uncovers novel biology.</title>
        <authorList>
            <person name="Wiegand S."/>
            <person name="Jogler M."/>
            <person name="Boedeker C."/>
            <person name="Pinto D."/>
            <person name="Vollmers J."/>
            <person name="Rivas-Marin E."/>
            <person name="Kohn T."/>
            <person name="Peeters S.H."/>
            <person name="Heuer A."/>
            <person name="Rast P."/>
            <person name="Oberbeckmann S."/>
            <person name="Bunk B."/>
            <person name="Jeske O."/>
            <person name="Meyerdierks A."/>
            <person name="Storesund J.E."/>
            <person name="Kallscheuer N."/>
            <person name="Luecker S."/>
            <person name="Lage O.M."/>
            <person name="Pohl T."/>
            <person name="Merkel B.J."/>
            <person name="Hornburger P."/>
            <person name="Mueller R.-W."/>
            <person name="Bruemmer F."/>
            <person name="Labrenz M."/>
            <person name="Spormann A.M."/>
            <person name="Op den Camp H."/>
            <person name="Overmann J."/>
            <person name="Amann R."/>
            <person name="Jetten M.S.M."/>
            <person name="Mascher T."/>
            <person name="Medema M.H."/>
            <person name="Devos D.P."/>
            <person name="Kaster A.-K."/>
            <person name="Ovreas L."/>
            <person name="Rohde M."/>
            <person name="Galperin M.Y."/>
            <person name="Jogler C."/>
        </authorList>
    </citation>
    <scope>NUCLEOTIDE SEQUENCE [LARGE SCALE GENOMIC DNA]</scope>
    <source>
        <strain evidence="9 10">Pan265</strain>
    </source>
</reference>
<dbReference type="Pfam" id="PF00528">
    <property type="entry name" value="BPD_transp_1"/>
    <property type="match status" value="1"/>
</dbReference>
<dbReference type="InterPro" id="IPR000515">
    <property type="entry name" value="MetI-like"/>
</dbReference>
<evidence type="ECO:0000256" key="3">
    <source>
        <dbReference type="ARBA" id="ARBA00022475"/>
    </source>
</evidence>
<accession>A0A518BVJ3</accession>
<feature type="transmembrane region" description="Helical" evidence="7">
    <location>
        <begin position="168"/>
        <end position="190"/>
    </location>
</feature>
<evidence type="ECO:0000313" key="9">
    <source>
        <dbReference type="EMBL" id="QDU71002.1"/>
    </source>
</evidence>
<evidence type="ECO:0000256" key="5">
    <source>
        <dbReference type="ARBA" id="ARBA00022989"/>
    </source>
</evidence>
<evidence type="ECO:0000256" key="1">
    <source>
        <dbReference type="ARBA" id="ARBA00004651"/>
    </source>
</evidence>
<dbReference type="InterPro" id="IPR035906">
    <property type="entry name" value="MetI-like_sf"/>
</dbReference>
<keyword evidence="2 7" id="KW-0813">Transport</keyword>
<gene>
    <name evidence="9" type="primary">dppB</name>
    <name evidence="9" type="ORF">Pan265_08470</name>
</gene>
<name>A0A518BVJ3_9BACT</name>
<dbReference type="GO" id="GO:0055085">
    <property type="term" value="P:transmembrane transport"/>
    <property type="evidence" value="ECO:0007669"/>
    <property type="project" value="InterPro"/>
</dbReference>
<sequence length="368" mass="39908">MLVYLIRRTLLMIPTLLGILLLVFGIMKAAPGDVSELLLSAEGELTPGDTEARVRYLEERYGLDQPWYVQLGSWMHRVSPVGVFEGDVGLGVPAGETDEGVARSFGLKWPDLGQSFIKNRPVLDLIGEALPITLTLNLLALPGAYFLAIGVGIYAARARGKGFDITSGIILLALWSIPVIWAGVLLQGFLANREYLAWFPSTGLHSLGSEDMAFFPGWSDGGYEPGYLLDWMWHLVLPVACLSYGSLAFLSKLARGAVVESLSADYIRTARAKGLPDHEVLWSHALANSMLPLITVTAFIIPGLLGGSIIVESIFGIPGMGRLMIQSIELKDQEVVMAVTLISGVMTLVAYLVADLLYAVADPRVTYE</sequence>
<evidence type="ECO:0000256" key="7">
    <source>
        <dbReference type="RuleBase" id="RU363032"/>
    </source>
</evidence>
<evidence type="ECO:0000256" key="4">
    <source>
        <dbReference type="ARBA" id="ARBA00022692"/>
    </source>
</evidence>
<dbReference type="GO" id="GO:0005886">
    <property type="term" value="C:plasma membrane"/>
    <property type="evidence" value="ECO:0007669"/>
    <property type="project" value="UniProtKB-SubCell"/>
</dbReference>
<dbReference type="SUPFAM" id="SSF161098">
    <property type="entry name" value="MetI-like"/>
    <property type="match status" value="1"/>
</dbReference>
<evidence type="ECO:0000259" key="8">
    <source>
        <dbReference type="PROSITE" id="PS50928"/>
    </source>
</evidence>
<dbReference type="PANTHER" id="PTHR30465">
    <property type="entry name" value="INNER MEMBRANE ABC TRANSPORTER"/>
    <property type="match status" value="1"/>
</dbReference>
<protein>
    <submittedName>
        <fullName evidence="9">Dipeptide transport system permease protein DppB</fullName>
    </submittedName>
</protein>
<dbReference type="AlphaFoldDB" id="A0A518BVJ3"/>
<keyword evidence="5 7" id="KW-1133">Transmembrane helix</keyword>
<comment type="subcellular location">
    <subcellularLocation>
        <location evidence="1 7">Cell membrane</location>
        <topology evidence="1 7">Multi-pass membrane protein</topology>
    </subcellularLocation>
</comment>
<feature type="transmembrane region" description="Helical" evidence="7">
    <location>
        <begin position="291"/>
        <end position="315"/>
    </location>
</feature>
<evidence type="ECO:0000256" key="6">
    <source>
        <dbReference type="ARBA" id="ARBA00023136"/>
    </source>
</evidence>
<keyword evidence="10" id="KW-1185">Reference proteome</keyword>
<evidence type="ECO:0000313" key="10">
    <source>
        <dbReference type="Proteomes" id="UP000320386"/>
    </source>
</evidence>
<dbReference type="EMBL" id="CP036280">
    <property type="protein sequence ID" value="QDU71002.1"/>
    <property type="molecule type" value="Genomic_DNA"/>
</dbReference>
<keyword evidence="3" id="KW-1003">Cell membrane</keyword>
<comment type="similarity">
    <text evidence="7">Belongs to the binding-protein-dependent transport system permease family.</text>
</comment>
<dbReference type="PANTHER" id="PTHR30465:SF0">
    <property type="entry name" value="OLIGOPEPTIDE TRANSPORT SYSTEM PERMEASE PROTEIN APPB"/>
    <property type="match status" value="1"/>
</dbReference>
<proteinExistence type="inferred from homology"/>
<dbReference type="Proteomes" id="UP000320386">
    <property type="component" value="Chromosome"/>
</dbReference>
<feature type="transmembrane region" description="Helical" evidence="7">
    <location>
        <begin position="129"/>
        <end position="156"/>
    </location>
</feature>
<feature type="transmembrane region" description="Helical" evidence="7">
    <location>
        <begin position="231"/>
        <end position="250"/>
    </location>
</feature>
<keyword evidence="6 7" id="KW-0472">Membrane</keyword>